<evidence type="ECO:0000313" key="4">
    <source>
        <dbReference type="Proteomes" id="UP000007129"/>
    </source>
</evidence>
<dbReference type="Proteomes" id="UP000007129">
    <property type="component" value="Unassembled WGS sequence"/>
</dbReference>
<dbReference type="OrthoDB" id="10589984at2759"/>
<organism evidence="3 4">
    <name type="scientific">Macrophomina phaseolina (strain MS6)</name>
    <name type="common">Charcoal rot fungus</name>
    <dbReference type="NCBI Taxonomy" id="1126212"/>
    <lineage>
        <taxon>Eukaryota</taxon>
        <taxon>Fungi</taxon>
        <taxon>Dikarya</taxon>
        <taxon>Ascomycota</taxon>
        <taxon>Pezizomycotina</taxon>
        <taxon>Dothideomycetes</taxon>
        <taxon>Dothideomycetes incertae sedis</taxon>
        <taxon>Botryosphaeriales</taxon>
        <taxon>Botryosphaeriaceae</taxon>
        <taxon>Macrophomina</taxon>
    </lineage>
</organism>
<keyword evidence="1" id="KW-0175">Coiled coil</keyword>
<dbReference type="VEuPathDB" id="FungiDB:MPH_13225"/>
<dbReference type="InParanoid" id="K2R6A0"/>
<evidence type="ECO:0000256" key="1">
    <source>
        <dbReference type="SAM" id="Coils"/>
    </source>
</evidence>
<feature type="coiled-coil region" evidence="1">
    <location>
        <begin position="139"/>
        <end position="173"/>
    </location>
</feature>
<evidence type="ECO:0000256" key="2">
    <source>
        <dbReference type="SAM" id="MobiDB-lite"/>
    </source>
</evidence>
<sequence>MPVETRSSCRAWETVAKAAIRPSRAPHPQATSNRVQKRKNGAAVSKVVRELQVELNLAVERTESLQDALRAISSRLKEADSNLEIAKTHHSAAMEQARESKRIICRYLELGMTIPPCKSLDLPMEVYSDESNYKLAEMIKEQEHHILRLRKSVDEVREQVQQGRIDVRRLKRKIYTQQAKSRVRDK</sequence>
<feature type="region of interest" description="Disordered" evidence="2">
    <location>
        <begin position="21"/>
        <end position="41"/>
    </location>
</feature>
<protein>
    <submittedName>
        <fullName evidence="3">Uncharacterized protein</fullName>
    </submittedName>
</protein>
<dbReference type="AlphaFoldDB" id="K2R6A0"/>
<name>K2R6A0_MACPH</name>
<accession>K2R6A0</accession>
<proteinExistence type="predicted"/>
<reference evidence="3 4" key="1">
    <citation type="journal article" date="2012" name="BMC Genomics">
        <title>Tools to kill: Genome of one of the most destructive plant pathogenic fungi Macrophomina phaseolina.</title>
        <authorList>
            <person name="Islam M.S."/>
            <person name="Haque M.S."/>
            <person name="Islam M.M."/>
            <person name="Emdad E.M."/>
            <person name="Halim A."/>
            <person name="Hossen Q.M.M."/>
            <person name="Hossain M.Z."/>
            <person name="Ahmed B."/>
            <person name="Rahim S."/>
            <person name="Rahman M.S."/>
            <person name="Alam M.M."/>
            <person name="Hou S."/>
            <person name="Wan X."/>
            <person name="Saito J.A."/>
            <person name="Alam M."/>
        </authorList>
    </citation>
    <scope>NUCLEOTIDE SEQUENCE [LARGE SCALE GENOMIC DNA]</scope>
    <source>
        <strain evidence="3 4">MS6</strain>
    </source>
</reference>
<gene>
    <name evidence="3" type="ORF">MPH_13225</name>
</gene>
<comment type="caution">
    <text evidence="3">The sequence shown here is derived from an EMBL/GenBank/DDBJ whole genome shotgun (WGS) entry which is preliminary data.</text>
</comment>
<evidence type="ECO:0000313" key="3">
    <source>
        <dbReference type="EMBL" id="EKG09703.1"/>
    </source>
</evidence>
<dbReference type="HOGENOM" id="CLU_1454700_0_0_1"/>
<dbReference type="EMBL" id="AHHD01000570">
    <property type="protein sequence ID" value="EKG09703.1"/>
    <property type="molecule type" value="Genomic_DNA"/>
</dbReference>